<evidence type="ECO:0000313" key="9">
    <source>
        <dbReference type="EMBL" id="WPA98713.1"/>
    </source>
</evidence>
<feature type="transmembrane region" description="Helical" evidence="6">
    <location>
        <begin position="149"/>
        <end position="177"/>
    </location>
</feature>
<feature type="transmembrane region" description="Helical" evidence="6">
    <location>
        <begin position="498"/>
        <end position="518"/>
    </location>
</feature>
<evidence type="ECO:0000313" key="10">
    <source>
        <dbReference type="Proteomes" id="UP000230605"/>
    </source>
</evidence>
<reference evidence="8 10" key="1">
    <citation type="submission" date="2015-10" db="EMBL/GenBank/DDBJ databases">
        <title>The cercosporin biosynthetic gene cluster was horizontally transferred to several fungal lineages and shown to be expanded in Cercospora beticola based on microsynteny with recipient genomes.</title>
        <authorList>
            <person name="De Jonge R."/>
            <person name="Ebert M.K."/>
            <person name="Suttle J.C."/>
            <person name="Jurick Ii W.M."/>
            <person name="Secor G.A."/>
            <person name="Thomma B.P."/>
            <person name="Van De Peer Y."/>
            <person name="Bolton M.D."/>
        </authorList>
    </citation>
    <scope>NUCLEOTIDE SEQUENCE [LARGE SCALE GENOMIC DNA]</scope>
    <source>
        <strain evidence="8 10">09-40</strain>
    </source>
</reference>
<dbReference type="GO" id="GO:0005886">
    <property type="term" value="C:plasma membrane"/>
    <property type="evidence" value="ECO:0007669"/>
    <property type="project" value="TreeGrafter"/>
</dbReference>
<dbReference type="Proteomes" id="UP000230605">
    <property type="component" value="Chromosome 2"/>
</dbReference>
<evidence type="ECO:0000256" key="6">
    <source>
        <dbReference type="SAM" id="Phobius"/>
    </source>
</evidence>
<proteinExistence type="predicted"/>
<dbReference type="InterPro" id="IPR020846">
    <property type="entry name" value="MFS_dom"/>
</dbReference>
<dbReference type="OrthoDB" id="268400at2759"/>
<evidence type="ECO:0000256" key="4">
    <source>
        <dbReference type="ARBA" id="ARBA00023136"/>
    </source>
</evidence>
<dbReference type="PROSITE" id="PS50850">
    <property type="entry name" value="MFS"/>
    <property type="match status" value="1"/>
</dbReference>
<comment type="subcellular location">
    <subcellularLocation>
        <location evidence="1">Membrane</location>
        <topology evidence="1">Multi-pass membrane protein</topology>
    </subcellularLocation>
</comment>
<feature type="transmembrane region" description="Helical" evidence="6">
    <location>
        <begin position="564"/>
        <end position="583"/>
    </location>
</feature>
<evidence type="ECO:0000313" key="11">
    <source>
        <dbReference type="Proteomes" id="UP001302367"/>
    </source>
</evidence>
<dbReference type="AlphaFoldDB" id="A0A2G5HYR3"/>
<keyword evidence="2 6" id="KW-0812">Transmembrane</keyword>
<sequence length="632" mass="69199">MESVDVDRITAPPRHPRRPNMQPRDATPTSANSTSELAIFLRHGGPLGSNPGSRFQCGPSSEGRPLRSMDDNRSVRKHGFGMSISETERSESSGSLGRSLSQEKLKNGIETTTKFENYGLLYKDGVLVKQPAPTSDPKDPMNLTLWRKLLAAFFLCFFGALAAAAELILGALLPVFFLEYAGLDPSLLAPLSSSGGGLPQGIDPIKSLASLPGAPPIWRVQLLASMPVLVMGLANLALVPLAISVGRRPVLLLSGVIALAGAFWAGHSHSLESHIAARCVQAIGAGTVESLIPFILQDMVFVHERNTWISIVFAAQGVIIIALGIATPYIVVSLTWRWVYFITCIFGGFFLVGVYIFLPETKWHRTRAEMNGVPRRESIIAHSPRTWRSDLALFNARPEWSKGWQAFLDTIFTFFYPQIFFVTCLNSAMMAATFAAGYNVAAPLLTNPWSWSFYHIGLCMVPVLIGAIFVAFLTGFGADWTANWVARARGKRLPENQLLNLIIPTVCTIVGCVVYGLAGSHIGEYHWAVFLLGLGLIAFGFLGTNTVGAVYVLETYPHLAGPALVNIASFRCLIAFILSFRVTEWVSEFGYLDSMLIYVAIIGFFTLLIPVVYKFGPAWRARWPATHRGGDW</sequence>
<dbReference type="Gene3D" id="1.20.1250.20">
    <property type="entry name" value="MFS general substrate transporter like domains"/>
    <property type="match status" value="1"/>
</dbReference>
<feature type="transmembrane region" description="Helical" evidence="6">
    <location>
        <begin position="530"/>
        <end position="552"/>
    </location>
</feature>
<feature type="transmembrane region" description="Helical" evidence="6">
    <location>
        <begin position="308"/>
        <end position="332"/>
    </location>
</feature>
<dbReference type="EMBL" id="CP134185">
    <property type="protein sequence ID" value="WPA98713.1"/>
    <property type="molecule type" value="Genomic_DNA"/>
</dbReference>
<reference evidence="9 11" key="2">
    <citation type="submission" date="2023-09" db="EMBL/GenBank/DDBJ databases">
        <title>Complete-Gapless Cercospora beticola genome.</title>
        <authorList>
            <person name="Wyatt N.A."/>
            <person name="Spanner R.E."/>
            <person name="Bolton M.D."/>
        </authorList>
    </citation>
    <scope>NUCLEOTIDE SEQUENCE [LARGE SCALE GENOMIC DNA]</scope>
    <source>
        <strain evidence="9">Cb09-40</strain>
    </source>
</reference>
<gene>
    <name evidence="8" type="ORF">CB0940_06099</name>
    <name evidence="9" type="ORF">RHO25_003326</name>
</gene>
<evidence type="ECO:0000256" key="2">
    <source>
        <dbReference type="ARBA" id="ARBA00022692"/>
    </source>
</evidence>
<name>A0A2G5HYR3_CERBT</name>
<dbReference type="EMBL" id="LKMD01000102">
    <property type="protein sequence ID" value="PIA97679.1"/>
    <property type="molecule type" value="Genomic_DNA"/>
</dbReference>
<dbReference type="PANTHER" id="PTHR23502:SF164">
    <property type="entry name" value="MAJOR FACILITATOR SUPERFAMILY (MFS) PROFILE DOMAIN-CONTAINING PROTEIN"/>
    <property type="match status" value="1"/>
</dbReference>
<feature type="transmembrane region" description="Helical" evidence="6">
    <location>
        <begin position="338"/>
        <end position="358"/>
    </location>
</feature>
<organism evidence="8 10">
    <name type="scientific">Cercospora beticola</name>
    <name type="common">Sugarbeet leaf spot fungus</name>
    <dbReference type="NCBI Taxonomy" id="122368"/>
    <lineage>
        <taxon>Eukaryota</taxon>
        <taxon>Fungi</taxon>
        <taxon>Dikarya</taxon>
        <taxon>Ascomycota</taxon>
        <taxon>Pezizomycotina</taxon>
        <taxon>Dothideomycetes</taxon>
        <taxon>Dothideomycetidae</taxon>
        <taxon>Mycosphaerellales</taxon>
        <taxon>Mycosphaerellaceae</taxon>
        <taxon>Cercospora</taxon>
    </lineage>
</organism>
<dbReference type="InterPro" id="IPR011701">
    <property type="entry name" value="MFS"/>
</dbReference>
<feature type="compositionally biased region" description="Polar residues" evidence="5">
    <location>
        <begin position="27"/>
        <end position="36"/>
    </location>
</feature>
<feature type="transmembrane region" description="Helical" evidence="6">
    <location>
        <begin position="595"/>
        <end position="613"/>
    </location>
</feature>
<dbReference type="PANTHER" id="PTHR23502">
    <property type="entry name" value="MAJOR FACILITATOR SUPERFAMILY"/>
    <property type="match status" value="1"/>
</dbReference>
<feature type="domain" description="Major facilitator superfamily (MFS) profile" evidence="7">
    <location>
        <begin position="152"/>
        <end position="618"/>
    </location>
</feature>
<dbReference type="Proteomes" id="UP001302367">
    <property type="component" value="Chromosome 2"/>
</dbReference>
<feature type="region of interest" description="Disordered" evidence="5">
    <location>
        <begin position="1"/>
        <end position="102"/>
    </location>
</feature>
<evidence type="ECO:0000256" key="5">
    <source>
        <dbReference type="SAM" id="MobiDB-lite"/>
    </source>
</evidence>
<keyword evidence="11" id="KW-1185">Reference proteome</keyword>
<accession>A0A2G5HYR3</accession>
<dbReference type="InterPro" id="IPR036259">
    <property type="entry name" value="MFS_trans_sf"/>
</dbReference>
<dbReference type="SUPFAM" id="SSF103473">
    <property type="entry name" value="MFS general substrate transporter"/>
    <property type="match status" value="1"/>
</dbReference>
<protein>
    <recommendedName>
        <fullName evidence="7">Major facilitator superfamily (MFS) profile domain-containing protein</fullName>
    </recommendedName>
</protein>
<feature type="transmembrane region" description="Helical" evidence="6">
    <location>
        <begin position="250"/>
        <end position="269"/>
    </location>
</feature>
<evidence type="ECO:0000313" key="8">
    <source>
        <dbReference type="EMBL" id="PIA97679.1"/>
    </source>
</evidence>
<dbReference type="Pfam" id="PF07690">
    <property type="entry name" value="MFS_1"/>
    <property type="match status" value="1"/>
</dbReference>
<feature type="transmembrane region" description="Helical" evidence="6">
    <location>
        <begin position="275"/>
        <end position="296"/>
    </location>
</feature>
<feature type="transmembrane region" description="Helical" evidence="6">
    <location>
        <begin position="419"/>
        <end position="441"/>
    </location>
</feature>
<keyword evidence="3 6" id="KW-1133">Transmembrane helix</keyword>
<dbReference type="GO" id="GO:0022857">
    <property type="term" value="F:transmembrane transporter activity"/>
    <property type="evidence" value="ECO:0007669"/>
    <property type="project" value="InterPro"/>
</dbReference>
<evidence type="ECO:0000259" key="7">
    <source>
        <dbReference type="PROSITE" id="PS50850"/>
    </source>
</evidence>
<feature type="transmembrane region" description="Helical" evidence="6">
    <location>
        <begin position="222"/>
        <end position="243"/>
    </location>
</feature>
<keyword evidence="4 6" id="KW-0472">Membrane</keyword>
<feature type="compositionally biased region" description="Basic and acidic residues" evidence="5">
    <location>
        <begin position="64"/>
        <end position="74"/>
    </location>
</feature>
<evidence type="ECO:0000256" key="3">
    <source>
        <dbReference type="ARBA" id="ARBA00022989"/>
    </source>
</evidence>
<evidence type="ECO:0000256" key="1">
    <source>
        <dbReference type="ARBA" id="ARBA00004141"/>
    </source>
</evidence>
<feature type="transmembrane region" description="Helical" evidence="6">
    <location>
        <begin position="453"/>
        <end position="477"/>
    </location>
</feature>